<feature type="domain" description="CCAAT-binding factor" evidence="7">
    <location>
        <begin position="487"/>
        <end position="685"/>
    </location>
</feature>
<dbReference type="PANTHER" id="PTHR14428">
    <property type="entry name" value="NUCLEOLAR COMPLEX PROTEIN 3"/>
    <property type="match status" value="1"/>
</dbReference>
<feature type="region of interest" description="Disordered" evidence="6">
    <location>
        <begin position="375"/>
        <end position="394"/>
    </location>
</feature>
<evidence type="ECO:0000256" key="4">
    <source>
        <dbReference type="ARBA" id="ARBA00023242"/>
    </source>
</evidence>
<feature type="region of interest" description="Disordered" evidence="6">
    <location>
        <begin position="341"/>
        <end position="363"/>
    </location>
</feature>
<dbReference type="GO" id="GO:0003682">
    <property type="term" value="F:chromatin binding"/>
    <property type="evidence" value="ECO:0007669"/>
    <property type="project" value="TreeGrafter"/>
</dbReference>
<feature type="compositionally biased region" description="Basic and acidic residues" evidence="6">
    <location>
        <begin position="40"/>
        <end position="51"/>
    </location>
</feature>
<dbReference type="Pfam" id="PF07540">
    <property type="entry name" value="NOC3p"/>
    <property type="match status" value="1"/>
</dbReference>
<feature type="compositionally biased region" description="Basic and acidic residues" evidence="6">
    <location>
        <begin position="94"/>
        <end position="115"/>
    </location>
</feature>
<dbReference type="InterPro" id="IPR011501">
    <property type="entry name" value="Noc3_N"/>
</dbReference>
<dbReference type="EMBL" id="ML991813">
    <property type="protein sequence ID" value="KAF2232687.1"/>
    <property type="molecule type" value="Genomic_DNA"/>
</dbReference>
<sequence>MATHASMRAVKRQKVSPARVSQDTGTSTVNEGFLHHASKWKLEQDYEQRPRKLDKKGKKTQKLPIRTSEGWVEQEAVGSEEEDEQDNAPETVPVEDHVAKSMKDRPTVPPSVEHDPNTLWRQQKLEIMEEIVRLQRVINEDPEENIGLLKKLRSMTKYSDCTIKELALAVPTLVFKHIIPGYRIRPLSEEDMKANLSKDVRKLRTFEQSLVTGYQEYVGDLTNFSQGRATGSAEKIAKLKSRAIQCSRDMLLAVPHFNFRRELLTILIGKLSDRNVDSDFVICRETLEQLFRDDEDGDASLEAVLMLAKMIKARNYRVDESVLNTFLHLRLLSEFSQKGSSTTIDDEEEDDYPQRKSKKKREFRTKRLRKQLREEKKLRKEMNEADAAVSHEDRDKNQAEMLKAVFLTYLRILKAGKQNLMGAVLEGLAKYSHLVNQGFFGDIIATLEELIRQAEEPSQPNSITVSGYGAEGTPDEEFPTRNATRESLLCVITAFALLRGQDTFEAVIGHNIHLSRLSSHLYRILVPLALNPDIESSARPASPCSSTASSPPTSPASGSRQHNKVNADTSIVLLLKALKAILLPPPPANPDDITRDTLASFTHQILLAALQLPASSANAIVKLLKAVTARKMPAWKVAELWNTEERKGDGVCNLATDVMQESNPHAGTVWEGELLRMHYDPRVREEWEGVMVNIRKVRK</sequence>
<evidence type="ECO:0000256" key="2">
    <source>
        <dbReference type="ARBA" id="ARBA00007797"/>
    </source>
</evidence>
<evidence type="ECO:0000256" key="6">
    <source>
        <dbReference type="SAM" id="MobiDB-lite"/>
    </source>
</evidence>
<gene>
    <name evidence="9" type="ORF">EV356DRAFT_504956</name>
</gene>
<feature type="compositionally biased region" description="Acidic residues" evidence="6">
    <location>
        <begin position="78"/>
        <end position="87"/>
    </location>
</feature>
<evidence type="ECO:0000259" key="8">
    <source>
        <dbReference type="Pfam" id="PF07540"/>
    </source>
</evidence>
<accession>A0A6A6H454</accession>
<comment type="similarity">
    <text evidence="2 5">Belongs to the CBF/MAK21 family.</text>
</comment>
<dbReference type="GO" id="GO:0042254">
    <property type="term" value="P:ribosome biogenesis"/>
    <property type="evidence" value="ECO:0007669"/>
    <property type="project" value="UniProtKB-KW"/>
</dbReference>
<comment type="function">
    <text evidence="5">Required for synthesis of 60S ribosomal subunits and the transport of pre-ribosomes from the nucleoplasm to the cytoplasm.</text>
</comment>
<evidence type="ECO:0000256" key="5">
    <source>
        <dbReference type="PIRNR" id="PIRNR028977"/>
    </source>
</evidence>
<organism evidence="9 10">
    <name type="scientific">Viridothelium virens</name>
    <name type="common">Speckled blister lichen</name>
    <name type="synonym">Trypethelium virens</name>
    <dbReference type="NCBI Taxonomy" id="1048519"/>
    <lineage>
        <taxon>Eukaryota</taxon>
        <taxon>Fungi</taxon>
        <taxon>Dikarya</taxon>
        <taxon>Ascomycota</taxon>
        <taxon>Pezizomycotina</taxon>
        <taxon>Dothideomycetes</taxon>
        <taxon>Dothideomycetes incertae sedis</taxon>
        <taxon>Trypetheliales</taxon>
        <taxon>Trypetheliaceae</taxon>
        <taxon>Viridothelium</taxon>
    </lineage>
</organism>
<feature type="domain" description="Nucleolar complex-associated protein 3 N-terminal" evidence="8">
    <location>
        <begin position="129"/>
        <end position="217"/>
    </location>
</feature>
<evidence type="ECO:0000256" key="3">
    <source>
        <dbReference type="ARBA" id="ARBA00023054"/>
    </source>
</evidence>
<feature type="region of interest" description="Disordered" evidence="6">
    <location>
        <begin position="1"/>
        <end position="115"/>
    </location>
</feature>
<keyword evidence="4" id="KW-0539">Nucleus</keyword>
<dbReference type="Pfam" id="PF03914">
    <property type="entry name" value="CBF"/>
    <property type="match status" value="1"/>
</dbReference>
<dbReference type="AlphaFoldDB" id="A0A6A6H454"/>
<dbReference type="PIRSF" id="PIRSF028977">
    <property type="entry name" value="Nucleolar_complex_p3"/>
    <property type="match status" value="1"/>
</dbReference>
<keyword evidence="3" id="KW-0175">Coiled coil</keyword>
<dbReference type="InterPro" id="IPR016903">
    <property type="entry name" value="Nucleolar_cplx-assoc_3"/>
</dbReference>
<evidence type="ECO:0000313" key="10">
    <source>
        <dbReference type="Proteomes" id="UP000800092"/>
    </source>
</evidence>
<feature type="region of interest" description="Disordered" evidence="6">
    <location>
        <begin position="455"/>
        <end position="480"/>
    </location>
</feature>
<proteinExistence type="inferred from homology"/>
<dbReference type="PANTHER" id="PTHR14428:SF5">
    <property type="entry name" value="NUCLEOLAR COMPLEX PROTEIN 3 HOMOLOG"/>
    <property type="match status" value="1"/>
</dbReference>
<feature type="compositionally biased region" description="Basic residues" evidence="6">
    <location>
        <begin position="52"/>
        <end position="61"/>
    </location>
</feature>
<feature type="compositionally biased region" description="Polar residues" evidence="6">
    <location>
        <begin position="19"/>
        <end position="30"/>
    </location>
</feature>
<evidence type="ECO:0000313" key="9">
    <source>
        <dbReference type="EMBL" id="KAF2232687.1"/>
    </source>
</evidence>
<name>A0A6A6H454_VIRVR</name>
<dbReference type="InterPro" id="IPR005612">
    <property type="entry name" value="CCAAT-binding_factor"/>
</dbReference>
<comment type="subcellular location">
    <subcellularLocation>
        <location evidence="1 5">Nucleus</location>
        <location evidence="1 5">Nucleolus</location>
    </subcellularLocation>
</comment>
<keyword evidence="10" id="KW-1185">Reference proteome</keyword>
<feature type="compositionally biased region" description="Polar residues" evidence="6">
    <location>
        <begin position="456"/>
        <end position="465"/>
    </location>
</feature>
<dbReference type="Proteomes" id="UP000800092">
    <property type="component" value="Unassembled WGS sequence"/>
</dbReference>
<reference evidence="9" key="1">
    <citation type="journal article" date="2020" name="Stud. Mycol.">
        <title>101 Dothideomycetes genomes: a test case for predicting lifestyles and emergence of pathogens.</title>
        <authorList>
            <person name="Haridas S."/>
            <person name="Albert R."/>
            <person name="Binder M."/>
            <person name="Bloem J."/>
            <person name="Labutti K."/>
            <person name="Salamov A."/>
            <person name="Andreopoulos B."/>
            <person name="Baker S."/>
            <person name="Barry K."/>
            <person name="Bills G."/>
            <person name="Bluhm B."/>
            <person name="Cannon C."/>
            <person name="Castanera R."/>
            <person name="Culley D."/>
            <person name="Daum C."/>
            <person name="Ezra D."/>
            <person name="Gonzalez J."/>
            <person name="Henrissat B."/>
            <person name="Kuo A."/>
            <person name="Liang C."/>
            <person name="Lipzen A."/>
            <person name="Lutzoni F."/>
            <person name="Magnuson J."/>
            <person name="Mondo S."/>
            <person name="Nolan M."/>
            <person name="Ohm R."/>
            <person name="Pangilinan J."/>
            <person name="Park H.-J."/>
            <person name="Ramirez L."/>
            <person name="Alfaro M."/>
            <person name="Sun H."/>
            <person name="Tritt A."/>
            <person name="Yoshinaga Y."/>
            <person name="Zwiers L.-H."/>
            <person name="Turgeon B."/>
            <person name="Goodwin S."/>
            <person name="Spatafora J."/>
            <person name="Crous P."/>
            <person name="Grigoriev I."/>
        </authorList>
    </citation>
    <scope>NUCLEOTIDE SEQUENCE</scope>
    <source>
        <strain evidence="9">Tuck. ex Michener</strain>
    </source>
</reference>
<dbReference type="GO" id="GO:0005730">
    <property type="term" value="C:nucleolus"/>
    <property type="evidence" value="ECO:0007669"/>
    <property type="project" value="UniProtKB-SubCell"/>
</dbReference>
<evidence type="ECO:0000256" key="1">
    <source>
        <dbReference type="ARBA" id="ARBA00004604"/>
    </source>
</evidence>
<dbReference type="GO" id="GO:0006270">
    <property type="term" value="P:DNA replication initiation"/>
    <property type="evidence" value="ECO:0007669"/>
    <property type="project" value="TreeGrafter"/>
</dbReference>
<protein>
    <recommendedName>
        <fullName evidence="5">Nucleolar complex-associated protein 3</fullName>
    </recommendedName>
</protein>
<feature type="region of interest" description="Disordered" evidence="6">
    <location>
        <begin position="537"/>
        <end position="563"/>
    </location>
</feature>
<keyword evidence="5" id="KW-0690">Ribosome biogenesis</keyword>
<feature type="compositionally biased region" description="Low complexity" evidence="6">
    <location>
        <begin position="537"/>
        <end position="560"/>
    </location>
</feature>
<evidence type="ECO:0000259" key="7">
    <source>
        <dbReference type="Pfam" id="PF03914"/>
    </source>
</evidence>
<dbReference type="OrthoDB" id="10263597at2759"/>